<organism evidence="1">
    <name type="scientific">uncultured Caudovirales phage</name>
    <dbReference type="NCBI Taxonomy" id="2100421"/>
    <lineage>
        <taxon>Viruses</taxon>
        <taxon>Duplodnaviria</taxon>
        <taxon>Heunggongvirae</taxon>
        <taxon>Uroviricota</taxon>
        <taxon>Caudoviricetes</taxon>
        <taxon>Peduoviridae</taxon>
        <taxon>Maltschvirus</taxon>
        <taxon>Maltschvirus maltsch</taxon>
    </lineage>
</organism>
<proteinExistence type="predicted"/>
<gene>
    <name evidence="1" type="ORF">UFOVP674_10</name>
</gene>
<reference evidence="1" key="1">
    <citation type="submission" date="2020-04" db="EMBL/GenBank/DDBJ databases">
        <authorList>
            <person name="Chiriac C."/>
            <person name="Salcher M."/>
            <person name="Ghai R."/>
            <person name="Kavagutti S V."/>
        </authorList>
    </citation>
    <scope>NUCLEOTIDE SEQUENCE</scope>
</reference>
<protein>
    <submittedName>
        <fullName evidence="1">Uncharacterized protein</fullName>
    </submittedName>
</protein>
<evidence type="ECO:0000313" key="1">
    <source>
        <dbReference type="EMBL" id="CAB4155377.1"/>
    </source>
</evidence>
<dbReference type="EMBL" id="LR796630">
    <property type="protein sequence ID" value="CAB4155377.1"/>
    <property type="molecule type" value="Genomic_DNA"/>
</dbReference>
<sequence>MTVYSTTDRAQIFAGRTETHRVNLMRHRYGNNYERTQTAWFGSNADAAKFAADNGCVVNCDMSSEWYADQAFANHDAKLVAMITHA</sequence>
<name>A0A6J5N9G8_9CAUD</name>
<accession>A0A6J5N9G8</accession>